<feature type="region of interest" description="Disordered" evidence="1">
    <location>
        <begin position="322"/>
        <end position="352"/>
    </location>
</feature>
<dbReference type="InterPro" id="IPR000626">
    <property type="entry name" value="Ubiquitin-like_dom"/>
</dbReference>
<protein>
    <submittedName>
        <fullName evidence="3">Ubiquitin like 7</fullName>
    </submittedName>
</protein>
<dbReference type="InterPro" id="IPR047877">
    <property type="entry name" value="UBL7_Ubl"/>
</dbReference>
<accession>A0A8D1WU73</accession>
<dbReference type="Ensembl" id="ENSSSCT00060101083.1">
    <property type="protein sequence ID" value="ENSSSCP00060043915.1"/>
    <property type="gene ID" value="ENSSSCG00060073821.1"/>
</dbReference>
<evidence type="ECO:0000259" key="2">
    <source>
        <dbReference type="PROSITE" id="PS50053"/>
    </source>
</evidence>
<feature type="domain" description="Ubiquitin-like" evidence="2">
    <location>
        <begin position="39"/>
        <end position="92"/>
    </location>
</feature>
<reference evidence="3" key="1">
    <citation type="submission" date="2025-08" db="UniProtKB">
        <authorList>
            <consortium name="Ensembl"/>
        </authorList>
    </citation>
    <scope>IDENTIFICATION</scope>
</reference>
<dbReference type="FunFam" id="3.10.20.90:FF:000139">
    <property type="entry name" value="ubiquitin-like protein 7"/>
    <property type="match status" value="1"/>
</dbReference>
<dbReference type="InterPro" id="IPR029071">
    <property type="entry name" value="Ubiquitin-like_domsf"/>
</dbReference>
<evidence type="ECO:0000256" key="1">
    <source>
        <dbReference type="SAM" id="MobiDB-lite"/>
    </source>
</evidence>
<dbReference type="CDD" id="cd01815">
    <property type="entry name" value="Ubl_UBL7"/>
    <property type="match status" value="1"/>
</dbReference>
<dbReference type="PROSITE" id="PS50053">
    <property type="entry name" value="UBIQUITIN_2"/>
    <property type="match status" value="1"/>
</dbReference>
<dbReference type="Gene3D" id="3.10.20.90">
    <property type="entry name" value="Phosphatidylinositol 3-kinase Catalytic Subunit, Chain A, domain 1"/>
    <property type="match status" value="1"/>
</dbReference>
<proteinExistence type="predicted"/>
<evidence type="ECO:0000313" key="3">
    <source>
        <dbReference type="Ensembl" id="ENSSSCP00060043915.1"/>
    </source>
</evidence>
<organism evidence="3 4">
    <name type="scientific">Sus scrofa</name>
    <name type="common">Pig</name>
    <dbReference type="NCBI Taxonomy" id="9823"/>
    <lineage>
        <taxon>Eukaryota</taxon>
        <taxon>Metazoa</taxon>
        <taxon>Chordata</taxon>
        <taxon>Craniata</taxon>
        <taxon>Vertebrata</taxon>
        <taxon>Euteleostomi</taxon>
        <taxon>Mammalia</taxon>
        <taxon>Eutheria</taxon>
        <taxon>Laurasiatheria</taxon>
        <taxon>Artiodactyla</taxon>
        <taxon>Suina</taxon>
        <taxon>Suidae</taxon>
        <taxon>Sus</taxon>
    </lineage>
</organism>
<dbReference type="AlphaFoldDB" id="A0A8D1WU73"/>
<dbReference type="SUPFAM" id="SSF54236">
    <property type="entry name" value="Ubiquitin-like"/>
    <property type="match status" value="1"/>
</dbReference>
<gene>
    <name evidence="3" type="primary">UBL7</name>
</gene>
<dbReference type="Pfam" id="PF00240">
    <property type="entry name" value="ubiquitin"/>
    <property type="match status" value="1"/>
</dbReference>
<dbReference type="PANTHER" id="PTHR10677">
    <property type="entry name" value="UBIQUILIN"/>
    <property type="match status" value="1"/>
</dbReference>
<dbReference type="SMART" id="SM00213">
    <property type="entry name" value="UBQ"/>
    <property type="match status" value="1"/>
</dbReference>
<dbReference type="InterPro" id="IPR015496">
    <property type="entry name" value="Ubiquilin"/>
</dbReference>
<dbReference type="Proteomes" id="UP000694723">
    <property type="component" value="Unplaced"/>
</dbReference>
<name>A0A8D1WU73_PIG</name>
<evidence type="ECO:0000313" key="4">
    <source>
        <dbReference type="Proteomes" id="UP000694723"/>
    </source>
</evidence>
<dbReference type="PANTHER" id="PTHR10677:SF25">
    <property type="entry name" value="UBIQUITIN-LIKE PROTEIN 7"/>
    <property type="match status" value="1"/>
</dbReference>
<sequence length="435" mass="46360">MSLSDWHLAVKLADQPLAPKSILRLPEAELGEYSLGGYSISFLKQLIAGKLQESVPDPELIDLIYCGRKLKDDQTLDFYGIQPGSTVHVLRKSWPEPDQKPEPVDKVAALREFRVLHTALHSSSSYREAVFKMLSNKESLDQIIVATPGLSSDPIALGVLQDKDLFSVFADPNMLDTLVPAHPALVNAIVLVLHSVAGSTPLPGADTSSRGMPSSSYRDMPGGFLFEGLSDEEDDFHPVSGPAACQLGEMVPGMQPSLGPGTPPQGGGPRPFGGPAVSCSCFLNLAAWGVSPRTVPGAGWGSSGLSQGCSLIWVPPLSRVPGPRPRAARPAPAQLPWGTVEPPDPGPSLRASWPRPWPWPALRRAALTRQLLAPRAIPLGPPQCPQASSQGRPSPTICSAKPYSMRCRPPGSPAFRASGNPSCSSYVTWASRMMS</sequence>